<sequence>MAHLLLIDDDVALLDVLSLSFEDAGHLVTRAKDGTEGLERLRQRAPDLIVSDVNMPGVDGFTLCRKLRGAGDTTPLILLTSRDSEIDEALGLELGADDYISKPFSTRVLLARVAALLRREELRGGGAAKGTRLVQGALELDAERLEARYQGTPVRVTVTEFRLLEALARRPGILFSREKLLQLTRDDDSIVVDRIIDTYVRRLRRKLEAVDAAFDSIETVVGAGYRWKDG</sequence>
<dbReference type="SMART" id="SM00448">
    <property type="entry name" value="REC"/>
    <property type="match status" value="1"/>
</dbReference>
<protein>
    <submittedName>
        <fullName evidence="10">Response regulator transcription factor</fullName>
    </submittedName>
</protein>
<keyword evidence="11" id="KW-1185">Reference proteome</keyword>
<dbReference type="GO" id="GO:0032993">
    <property type="term" value="C:protein-DNA complex"/>
    <property type="evidence" value="ECO:0007669"/>
    <property type="project" value="TreeGrafter"/>
</dbReference>
<evidence type="ECO:0000256" key="7">
    <source>
        <dbReference type="PROSITE-ProRule" id="PRU01091"/>
    </source>
</evidence>
<reference evidence="10 11" key="1">
    <citation type="submission" date="2020-04" db="EMBL/GenBank/DDBJ databases">
        <title>Draft genome of Pyxidicoccus fallax type strain.</title>
        <authorList>
            <person name="Whitworth D.E."/>
        </authorList>
    </citation>
    <scope>NUCLEOTIDE SEQUENCE [LARGE SCALE GENOMIC DNA]</scope>
    <source>
        <strain evidence="10 11">DSM 14698</strain>
    </source>
</reference>
<dbReference type="PANTHER" id="PTHR48111">
    <property type="entry name" value="REGULATOR OF RPOS"/>
    <property type="match status" value="1"/>
</dbReference>
<keyword evidence="3" id="KW-0805">Transcription regulation</keyword>
<dbReference type="InterPro" id="IPR001789">
    <property type="entry name" value="Sig_transdc_resp-reg_receiver"/>
</dbReference>
<evidence type="ECO:0000256" key="5">
    <source>
        <dbReference type="ARBA" id="ARBA00023163"/>
    </source>
</evidence>
<evidence type="ECO:0000313" key="10">
    <source>
        <dbReference type="EMBL" id="NMO17363.1"/>
    </source>
</evidence>
<keyword evidence="4 7" id="KW-0238">DNA-binding</keyword>
<dbReference type="GO" id="GO:0006355">
    <property type="term" value="P:regulation of DNA-templated transcription"/>
    <property type="evidence" value="ECO:0007669"/>
    <property type="project" value="InterPro"/>
</dbReference>
<dbReference type="EMBL" id="JABBJJ010000096">
    <property type="protein sequence ID" value="NMO17363.1"/>
    <property type="molecule type" value="Genomic_DNA"/>
</dbReference>
<dbReference type="AlphaFoldDB" id="A0A848LHA3"/>
<dbReference type="SMART" id="SM00862">
    <property type="entry name" value="Trans_reg_C"/>
    <property type="match status" value="1"/>
</dbReference>
<feature type="domain" description="OmpR/PhoB-type" evidence="9">
    <location>
        <begin position="129"/>
        <end position="229"/>
    </location>
</feature>
<proteinExistence type="predicted"/>
<evidence type="ECO:0000259" key="8">
    <source>
        <dbReference type="PROSITE" id="PS50110"/>
    </source>
</evidence>
<dbReference type="GO" id="GO:0000976">
    <property type="term" value="F:transcription cis-regulatory region binding"/>
    <property type="evidence" value="ECO:0007669"/>
    <property type="project" value="TreeGrafter"/>
</dbReference>
<comment type="caution">
    <text evidence="10">The sequence shown here is derived from an EMBL/GenBank/DDBJ whole genome shotgun (WGS) entry which is preliminary data.</text>
</comment>
<dbReference type="InterPro" id="IPR036388">
    <property type="entry name" value="WH-like_DNA-bd_sf"/>
</dbReference>
<evidence type="ECO:0000256" key="6">
    <source>
        <dbReference type="PROSITE-ProRule" id="PRU00169"/>
    </source>
</evidence>
<dbReference type="PANTHER" id="PTHR48111:SF21">
    <property type="entry name" value="DNA-BINDING DUAL MASTER TRANSCRIPTIONAL REGULATOR RPAA"/>
    <property type="match status" value="1"/>
</dbReference>
<dbReference type="CDD" id="cd00383">
    <property type="entry name" value="trans_reg_C"/>
    <property type="match status" value="1"/>
</dbReference>
<keyword evidence="1 6" id="KW-0597">Phosphoprotein</keyword>
<accession>A0A848LHA3</accession>
<dbReference type="GO" id="GO:0005829">
    <property type="term" value="C:cytosol"/>
    <property type="evidence" value="ECO:0007669"/>
    <property type="project" value="TreeGrafter"/>
</dbReference>
<feature type="modified residue" description="4-aspartylphosphate" evidence="6">
    <location>
        <position position="52"/>
    </location>
</feature>
<feature type="domain" description="Response regulatory" evidence="8">
    <location>
        <begin position="3"/>
        <end position="117"/>
    </location>
</feature>
<evidence type="ECO:0000256" key="1">
    <source>
        <dbReference type="ARBA" id="ARBA00022553"/>
    </source>
</evidence>
<feature type="DNA-binding region" description="OmpR/PhoB-type" evidence="7">
    <location>
        <begin position="129"/>
        <end position="229"/>
    </location>
</feature>
<dbReference type="Proteomes" id="UP000518300">
    <property type="component" value="Unassembled WGS sequence"/>
</dbReference>
<dbReference type="CDD" id="cd17574">
    <property type="entry name" value="REC_OmpR"/>
    <property type="match status" value="1"/>
</dbReference>
<dbReference type="Pfam" id="PF00072">
    <property type="entry name" value="Response_reg"/>
    <property type="match status" value="1"/>
</dbReference>
<keyword evidence="5" id="KW-0804">Transcription</keyword>
<dbReference type="InterPro" id="IPR039420">
    <property type="entry name" value="WalR-like"/>
</dbReference>
<dbReference type="Gene3D" id="1.10.10.10">
    <property type="entry name" value="Winged helix-like DNA-binding domain superfamily/Winged helix DNA-binding domain"/>
    <property type="match status" value="1"/>
</dbReference>
<dbReference type="PROSITE" id="PS50110">
    <property type="entry name" value="RESPONSE_REGULATORY"/>
    <property type="match status" value="1"/>
</dbReference>
<evidence type="ECO:0000256" key="4">
    <source>
        <dbReference type="ARBA" id="ARBA00023125"/>
    </source>
</evidence>
<organism evidence="10 11">
    <name type="scientific">Pyxidicoccus fallax</name>
    <dbReference type="NCBI Taxonomy" id="394095"/>
    <lineage>
        <taxon>Bacteria</taxon>
        <taxon>Pseudomonadati</taxon>
        <taxon>Myxococcota</taxon>
        <taxon>Myxococcia</taxon>
        <taxon>Myxococcales</taxon>
        <taxon>Cystobacterineae</taxon>
        <taxon>Myxococcaceae</taxon>
        <taxon>Pyxidicoccus</taxon>
    </lineage>
</organism>
<evidence type="ECO:0000256" key="3">
    <source>
        <dbReference type="ARBA" id="ARBA00023015"/>
    </source>
</evidence>
<dbReference type="InterPro" id="IPR001867">
    <property type="entry name" value="OmpR/PhoB-type_DNA-bd"/>
</dbReference>
<keyword evidence="2" id="KW-0902">Two-component regulatory system</keyword>
<gene>
    <name evidence="10" type="ORF">HG543_21230</name>
</gene>
<evidence type="ECO:0000259" key="9">
    <source>
        <dbReference type="PROSITE" id="PS51755"/>
    </source>
</evidence>
<dbReference type="RefSeq" id="WP_169346645.1">
    <property type="nucleotide sequence ID" value="NZ_JABBJJ010000096.1"/>
</dbReference>
<dbReference type="Gene3D" id="3.40.50.2300">
    <property type="match status" value="1"/>
</dbReference>
<dbReference type="SUPFAM" id="SSF52172">
    <property type="entry name" value="CheY-like"/>
    <property type="match status" value="1"/>
</dbReference>
<dbReference type="Pfam" id="PF00486">
    <property type="entry name" value="Trans_reg_C"/>
    <property type="match status" value="1"/>
</dbReference>
<dbReference type="Gene3D" id="6.10.250.690">
    <property type="match status" value="1"/>
</dbReference>
<evidence type="ECO:0000256" key="2">
    <source>
        <dbReference type="ARBA" id="ARBA00023012"/>
    </source>
</evidence>
<dbReference type="PROSITE" id="PS51755">
    <property type="entry name" value="OMPR_PHOB"/>
    <property type="match status" value="1"/>
</dbReference>
<dbReference type="InterPro" id="IPR011006">
    <property type="entry name" value="CheY-like_superfamily"/>
</dbReference>
<name>A0A848LHA3_9BACT</name>
<dbReference type="GO" id="GO:0000156">
    <property type="term" value="F:phosphorelay response regulator activity"/>
    <property type="evidence" value="ECO:0007669"/>
    <property type="project" value="TreeGrafter"/>
</dbReference>
<evidence type="ECO:0000313" key="11">
    <source>
        <dbReference type="Proteomes" id="UP000518300"/>
    </source>
</evidence>